<gene>
    <name evidence="2" type="ORF">B841_11775</name>
</gene>
<protein>
    <recommendedName>
        <fullName evidence="4">Ferredoxin-like protein, involved in electron-transfer</fullName>
    </recommendedName>
</protein>
<evidence type="ECO:0000313" key="2">
    <source>
        <dbReference type="EMBL" id="AGS35827.1"/>
    </source>
</evidence>
<dbReference type="OrthoDB" id="4243321at2"/>
<name>S5SXG1_9CORY</name>
<dbReference type="Proteomes" id="UP000015388">
    <property type="component" value="Chromosome"/>
</dbReference>
<evidence type="ECO:0008006" key="4">
    <source>
        <dbReference type="Google" id="ProtNLM"/>
    </source>
</evidence>
<proteinExistence type="predicted"/>
<sequence>MAFRRKPNPNRNHPTHCPYCGGMDLFPDEEGDFAWKCEECLRIFSVMFHGQDDPEHAPAPALSTEQALQNSLRRHGHDAVLKKTGDTGATPAKEHEVEEQ</sequence>
<feature type="region of interest" description="Disordered" evidence="1">
    <location>
        <begin position="51"/>
        <end position="100"/>
    </location>
</feature>
<dbReference type="eggNOG" id="ENOG5031JJ8">
    <property type="taxonomic scope" value="Bacteria"/>
</dbReference>
<reference evidence="2 3" key="1">
    <citation type="submission" date="2012-11" db="EMBL/GenBank/DDBJ databases">
        <title>The complete genome sequence of Corynebacterium maris Coryn-1 (=DSM 45190).</title>
        <authorList>
            <person name="Schaffert L."/>
            <person name="Albersmeier A."/>
            <person name="Kalinowski J."/>
            <person name="Ruckert C."/>
        </authorList>
    </citation>
    <scope>NUCLEOTIDE SEQUENCE [LARGE SCALE GENOMIC DNA]</scope>
    <source>
        <strain evidence="3">Coryn-1</strain>
    </source>
</reference>
<evidence type="ECO:0000313" key="3">
    <source>
        <dbReference type="Proteomes" id="UP000015388"/>
    </source>
</evidence>
<dbReference type="PATRIC" id="fig|1224163.3.peg.2377"/>
<dbReference type="EMBL" id="CP003924">
    <property type="protein sequence ID" value="AGS35827.1"/>
    <property type="molecule type" value="Genomic_DNA"/>
</dbReference>
<keyword evidence="3" id="KW-1185">Reference proteome</keyword>
<dbReference type="HOGENOM" id="CLU_190534_0_0_11"/>
<dbReference type="AlphaFoldDB" id="S5SXG1"/>
<dbReference type="STRING" id="1224163.B841_11775"/>
<dbReference type="RefSeq" id="WP_020935759.1">
    <property type="nucleotide sequence ID" value="NC_021915.1"/>
</dbReference>
<dbReference type="KEGG" id="cmd:B841_11775"/>
<organism evidence="2 3">
    <name type="scientific">Corynebacterium maris DSM 45190</name>
    <dbReference type="NCBI Taxonomy" id="1224163"/>
    <lineage>
        <taxon>Bacteria</taxon>
        <taxon>Bacillati</taxon>
        <taxon>Actinomycetota</taxon>
        <taxon>Actinomycetes</taxon>
        <taxon>Mycobacteriales</taxon>
        <taxon>Corynebacteriaceae</taxon>
        <taxon>Corynebacterium</taxon>
    </lineage>
</organism>
<accession>S5SXG1</accession>
<evidence type="ECO:0000256" key="1">
    <source>
        <dbReference type="SAM" id="MobiDB-lite"/>
    </source>
</evidence>